<evidence type="ECO:0000259" key="5">
    <source>
        <dbReference type="Pfam" id="PF25390"/>
    </source>
</evidence>
<dbReference type="SUPFAM" id="SSF50985">
    <property type="entry name" value="RCC1/BLIP-II"/>
    <property type="match status" value="1"/>
</dbReference>
<protein>
    <recommendedName>
        <fullName evidence="5">RCC1-like domain-containing protein</fullName>
    </recommendedName>
</protein>
<evidence type="ECO:0000256" key="2">
    <source>
        <dbReference type="ARBA" id="ARBA00022737"/>
    </source>
</evidence>
<feature type="compositionally biased region" description="Low complexity" evidence="4">
    <location>
        <begin position="89"/>
        <end position="99"/>
    </location>
</feature>
<dbReference type="AlphaFoldDB" id="A0AAD9S604"/>
<feature type="repeat" description="RCC1" evidence="3">
    <location>
        <begin position="387"/>
        <end position="439"/>
    </location>
</feature>
<keyword evidence="2" id="KW-0677">Repeat</keyword>
<sequence>MANPSKKGASKAEGSTLTNHPNKKPTTKAAAPKPTAKAPTTKPANSKKETAKASSTKKATAANATKATSVKPATKKVPTKKSEKKEAAAKATAAATKATPVPSTQTAMSGDKPKPHANTSRKRRAPSIDGEDEAPAATISKKLKADTSNLKRKATADADDKPKKAAKITKNDTAKPKDSKQKTTAKAPAASAKKPANKAASQSAKAPAAAKSTGRTTTASKVRKAQKAPAAKLKTRIQINFAPTQPLDIFIFGSGESGELGLGNRRVDGKKPVNVRRPRIHPFLSAETVGVVQIACGGMHSVALTKDNKILTWGVNDQGALGRDTTWDGGLRDADANADDNSGNDFEALNPIECTPAEVSTKNIVDGTKFVKVVASDSASFALTVDGRVYGWGTFRSSDGILGFTKDVLVQYEPALLEDCKKIVDIAVGNNHVMTLDNKGKVETWGAPEQNQLGRRVVQRDMKASALRPGGLSFKRGIKIAKIACGSYHSFAIDDLGRLYSWGLNNFGELGLDQNAGEDDATVLEPTLVESLADCSIAEVSGGEHHSIACTDDGRLLAWGRIDGNQTGLTADKFNDANTIFDEHEKPRILSAPTVHEGFPAVASVACGTDNSFAITQEGKAYSWGFSANYQTGQGEQDDDVEVPTLIDNSAVHDRKILSAGAGGQFSVLTSIHQNA</sequence>
<accession>A0AAD9S604</accession>
<feature type="region of interest" description="Disordered" evidence="4">
    <location>
        <begin position="1"/>
        <end position="232"/>
    </location>
</feature>
<dbReference type="InterPro" id="IPR000408">
    <property type="entry name" value="Reg_chr_condens"/>
</dbReference>
<dbReference type="PANTHER" id="PTHR45982">
    <property type="entry name" value="REGULATOR OF CHROMOSOME CONDENSATION"/>
    <property type="match status" value="1"/>
</dbReference>
<keyword evidence="7" id="KW-1185">Reference proteome</keyword>
<feature type="compositionally biased region" description="Basic and acidic residues" evidence="4">
    <location>
        <begin position="154"/>
        <end position="181"/>
    </location>
</feature>
<evidence type="ECO:0000313" key="7">
    <source>
        <dbReference type="Proteomes" id="UP001265746"/>
    </source>
</evidence>
<name>A0AAD9S604_PHOAM</name>
<keyword evidence="1" id="KW-0344">Guanine-nucleotide releasing factor</keyword>
<evidence type="ECO:0000256" key="3">
    <source>
        <dbReference type="PROSITE-ProRule" id="PRU00235"/>
    </source>
</evidence>
<dbReference type="EMBL" id="JAUJFL010000009">
    <property type="protein sequence ID" value="KAK2597917.1"/>
    <property type="molecule type" value="Genomic_DNA"/>
</dbReference>
<feature type="compositionally biased region" description="Low complexity" evidence="4">
    <location>
        <begin position="52"/>
        <end position="72"/>
    </location>
</feature>
<comment type="caution">
    <text evidence="6">The sequence shown here is derived from an EMBL/GenBank/DDBJ whole genome shotgun (WGS) entry which is preliminary data.</text>
</comment>
<dbReference type="InterPro" id="IPR058923">
    <property type="entry name" value="RCC1-like_dom"/>
</dbReference>
<feature type="compositionally biased region" description="Low complexity" evidence="4">
    <location>
        <begin position="27"/>
        <end position="44"/>
    </location>
</feature>
<feature type="repeat" description="RCC1" evidence="3">
    <location>
        <begin position="497"/>
        <end position="553"/>
    </location>
</feature>
<dbReference type="PRINTS" id="PR00633">
    <property type="entry name" value="RCCNDNSATION"/>
</dbReference>
<gene>
    <name evidence="6" type="ORF">N8I77_012669</name>
</gene>
<dbReference type="InterPro" id="IPR009091">
    <property type="entry name" value="RCC1/BLIP-II"/>
</dbReference>
<dbReference type="GO" id="GO:0005737">
    <property type="term" value="C:cytoplasm"/>
    <property type="evidence" value="ECO:0007669"/>
    <property type="project" value="TreeGrafter"/>
</dbReference>
<feature type="domain" description="RCC1-like" evidence="5">
    <location>
        <begin position="249"/>
        <end position="669"/>
    </location>
</feature>
<feature type="repeat" description="RCC1" evidence="3">
    <location>
        <begin position="308"/>
        <end position="386"/>
    </location>
</feature>
<dbReference type="Proteomes" id="UP001265746">
    <property type="component" value="Unassembled WGS sequence"/>
</dbReference>
<feature type="repeat" description="RCC1" evidence="3">
    <location>
        <begin position="440"/>
        <end position="496"/>
    </location>
</feature>
<feature type="repeat" description="RCC1" evidence="3">
    <location>
        <begin position="554"/>
        <end position="618"/>
    </location>
</feature>
<dbReference type="GO" id="GO:0005085">
    <property type="term" value="F:guanyl-nucleotide exchange factor activity"/>
    <property type="evidence" value="ECO:0007669"/>
    <property type="project" value="TreeGrafter"/>
</dbReference>
<evidence type="ECO:0000313" key="6">
    <source>
        <dbReference type="EMBL" id="KAK2597917.1"/>
    </source>
</evidence>
<dbReference type="PANTHER" id="PTHR45982:SF1">
    <property type="entry name" value="REGULATOR OF CHROMOSOME CONDENSATION"/>
    <property type="match status" value="1"/>
</dbReference>
<reference evidence="6" key="1">
    <citation type="submission" date="2023-06" db="EMBL/GenBank/DDBJ databases">
        <authorList>
            <person name="Noh H."/>
        </authorList>
    </citation>
    <scope>NUCLEOTIDE SEQUENCE</scope>
    <source>
        <strain evidence="6">DUCC20226</strain>
    </source>
</reference>
<feature type="repeat" description="RCC1" evidence="3">
    <location>
        <begin position="247"/>
        <end position="307"/>
    </location>
</feature>
<proteinExistence type="predicted"/>
<feature type="repeat" description="RCC1" evidence="3">
    <location>
        <begin position="619"/>
        <end position="673"/>
    </location>
</feature>
<feature type="compositionally biased region" description="Low complexity" evidence="4">
    <location>
        <begin position="182"/>
        <end position="213"/>
    </location>
</feature>
<dbReference type="PROSITE" id="PS00625">
    <property type="entry name" value="RCC1_1"/>
    <property type="match status" value="1"/>
</dbReference>
<organism evidence="6 7">
    <name type="scientific">Phomopsis amygdali</name>
    <name type="common">Fusicoccum amygdali</name>
    <dbReference type="NCBI Taxonomy" id="1214568"/>
    <lineage>
        <taxon>Eukaryota</taxon>
        <taxon>Fungi</taxon>
        <taxon>Dikarya</taxon>
        <taxon>Ascomycota</taxon>
        <taxon>Pezizomycotina</taxon>
        <taxon>Sordariomycetes</taxon>
        <taxon>Sordariomycetidae</taxon>
        <taxon>Diaporthales</taxon>
        <taxon>Diaporthaceae</taxon>
        <taxon>Diaporthe</taxon>
    </lineage>
</organism>
<evidence type="ECO:0000256" key="1">
    <source>
        <dbReference type="ARBA" id="ARBA00022658"/>
    </source>
</evidence>
<dbReference type="PROSITE" id="PS50012">
    <property type="entry name" value="RCC1_3"/>
    <property type="match status" value="7"/>
</dbReference>
<dbReference type="Gene3D" id="2.130.10.30">
    <property type="entry name" value="Regulator of chromosome condensation 1/beta-lactamase-inhibitor protein II"/>
    <property type="match status" value="1"/>
</dbReference>
<evidence type="ECO:0000256" key="4">
    <source>
        <dbReference type="SAM" id="MobiDB-lite"/>
    </source>
</evidence>
<dbReference type="Pfam" id="PF25390">
    <property type="entry name" value="WD40_RLD"/>
    <property type="match status" value="1"/>
</dbReference>
<dbReference type="PROSITE" id="PS00626">
    <property type="entry name" value="RCC1_2"/>
    <property type="match status" value="2"/>
</dbReference>
<dbReference type="InterPro" id="IPR051553">
    <property type="entry name" value="Ran_GTPase-activating"/>
</dbReference>